<reference evidence="1" key="1">
    <citation type="journal article" date="2023" name="Science">
        <title>Genome structures resolve the early diversification of teleost fishes.</title>
        <authorList>
            <person name="Parey E."/>
            <person name="Louis A."/>
            <person name="Montfort J."/>
            <person name="Bouchez O."/>
            <person name="Roques C."/>
            <person name="Iampietro C."/>
            <person name="Lluch J."/>
            <person name="Castinel A."/>
            <person name="Donnadieu C."/>
            <person name="Desvignes T."/>
            <person name="Floi Bucao C."/>
            <person name="Jouanno E."/>
            <person name="Wen M."/>
            <person name="Mejri S."/>
            <person name="Dirks R."/>
            <person name="Jansen H."/>
            <person name="Henkel C."/>
            <person name="Chen W.J."/>
            <person name="Zahm M."/>
            <person name="Cabau C."/>
            <person name="Klopp C."/>
            <person name="Thompson A.W."/>
            <person name="Robinson-Rechavi M."/>
            <person name="Braasch I."/>
            <person name="Lecointre G."/>
            <person name="Bobe J."/>
            <person name="Postlethwait J.H."/>
            <person name="Berthelot C."/>
            <person name="Roest Crollius H."/>
            <person name="Guiguen Y."/>
        </authorList>
    </citation>
    <scope>NUCLEOTIDE SEQUENCE</scope>
    <source>
        <strain evidence="1">WJC10195</strain>
    </source>
</reference>
<protein>
    <submittedName>
        <fullName evidence="1">Uncharacterized protein</fullName>
    </submittedName>
</protein>
<keyword evidence="2" id="KW-1185">Reference proteome</keyword>
<dbReference type="EMBL" id="JAINUF010000003">
    <property type="protein sequence ID" value="KAJ8368280.1"/>
    <property type="molecule type" value="Genomic_DNA"/>
</dbReference>
<organism evidence="1 2">
    <name type="scientific">Synaphobranchus kaupii</name>
    <name type="common">Kaup's arrowtooth eel</name>
    <dbReference type="NCBI Taxonomy" id="118154"/>
    <lineage>
        <taxon>Eukaryota</taxon>
        <taxon>Metazoa</taxon>
        <taxon>Chordata</taxon>
        <taxon>Craniata</taxon>
        <taxon>Vertebrata</taxon>
        <taxon>Euteleostomi</taxon>
        <taxon>Actinopterygii</taxon>
        <taxon>Neopterygii</taxon>
        <taxon>Teleostei</taxon>
        <taxon>Anguilliformes</taxon>
        <taxon>Synaphobranchidae</taxon>
        <taxon>Synaphobranchus</taxon>
    </lineage>
</organism>
<proteinExistence type="predicted"/>
<name>A0A9Q1J3H9_SYNKA</name>
<sequence>MDQKPWATDYYAVEKRESITMLHKRGRTVAAAGKSVLKRRTSFKGRRGEAIAARAMLDTGEVDALRGHWVSFSADPPPDQRKTPGL</sequence>
<dbReference type="AlphaFoldDB" id="A0A9Q1J3H9"/>
<accession>A0A9Q1J3H9</accession>
<comment type="caution">
    <text evidence="1">The sequence shown here is derived from an EMBL/GenBank/DDBJ whole genome shotgun (WGS) entry which is preliminary data.</text>
</comment>
<evidence type="ECO:0000313" key="2">
    <source>
        <dbReference type="Proteomes" id="UP001152622"/>
    </source>
</evidence>
<evidence type="ECO:0000313" key="1">
    <source>
        <dbReference type="EMBL" id="KAJ8368280.1"/>
    </source>
</evidence>
<gene>
    <name evidence="1" type="ORF">SKAU_G00083080</name>
</gene>
<dbReference type="Proteomes" id="UP001152622">
    <property type="component" value="Chromosome 3"/>
</dbReference>